<evidence type="ECO:0000313" key="15">
    <source>
        <dbReference type="Proteomes" id="UP000196573"/>
    </source>
</evidence>
<feature type="transmembrane region" description="Helical" evidence="13">
    <location>
        <begin position="130"/>
        <end position="153"/>
    </location>
</feature>
<keyword evidence="8 13" id="KW-0479">Metal-binding</keyword>
<dbReference type="InterPro" id="IPR002585">
    <property type="entry name" value="Cyt-d_ubiquinol_oxidase_su_1"/>
</dbReference>
<evidence type="ECO:0000256" key="2">
    <source>
        <dbReference type="ARBA" id="ARBA00009819"/>
    </source>
</evidence>
<sequence length="526" mass="59180">MISDYVVDLSRLQFALTALYHFLFVPLTLGLSFMLAIMESVYVMTGKQVYKDMTRFWGKLFGINFALGVATGLTMEFQFGTNWSYYSHYVGDIFGAPLAIEGLMAFFLESTFVGMFFFGWDRMTRVQHLACTWLVALGSNFSALWILVANAWMNNPVGAEFNFETMRMEMTSFGEVFFNPVAQVKFVHTVAAGYTTGAMFVLSISAYYLLKGRDVGFARRSFAVASGFGLAAILSTILLGDESGYKMGDVQQMKLAAIEAEWDTYPAPAPFTAFGIPDQENMETDYAVKIPWVMGLIATRSFTEEVPGIKDLIVRNEYRVRDGIEAYRLLEELKAGNDTPEIRQAFLSVQETLGYGLLLKRYTDKVIDATDEQIKQAALDTVPMVWPLFWSFRIMVACGFIMLLVFVAAFYMTARRIEHISPRFLKLVVLCLPLPWIAVEAGWFVAEYGRQPWTVAGMLPTWMSASSLGVTDLYMSIAGFTVFYGIFAVIEVYLMVKYARMGPSSLHTGRYHFEHTTTGDAAMSTH</sequence>
<keyword evidence="15" id="KW-1185">Reference proteome</keyword>
<protein>
    <submittedName>
        <fullName evidence="14">Cytochrome bd ubiquinol oxidase subunit 1</fullName>
        <ecNumber evidence="14">1.10.3.-</ecNumber>
    </submittedName>
</protein>
<evidence type="ECO:0000256" key="11">
    <source>
        <dbReference type="ARBA" id="ARBA00023004"/>
    </source>
</evidence>
<evidence type="ECO:0000256" key="13">
    <source>
        <dbReference type="PIRNR" id="PIRNR006446"/>
    </source>
</evidence>
<evidence type="ECO:0000256" key="9">
    <source>
        <dbReference type="ARBA" id="ARBA00022982"/>
    </source>
</evidence>
<dbReference type="PANTHER" id="PTHR30365:SF0">
    <property type="entry name" value="CYTOCHROME BD-I UBIQUINOL OXIDASE SUBUNIT 1"/>
    <property type="match status" value="1"/>
</dbReference>
<dbReference type="GO" id="GO:0020037">
    <property type="term" value="F:heme binding"/>
    <property type="evidence" value="ECO:0007669"/>
    <property type="project" value="TreeGrafter"/>
</dbReference>
<evidence type="ECO:0000256" key="5">
    <source>
        <dbReference type="ARBA" id="ARBA00022519"/>
    </source>
</evidence>
<evidence type="ECO:0000256" key="6">
    <source>
        <dbReference type="ARBA" id="ARBA00022617"/>
    </source>
</evidence>
<keyword evidence="9 13" id="KW-0249">Electron transport</keyword>
<keyword evidence="11 13" id="KW-0408">Iron</keyword>
<evidence type="ECO:0000256" key="8">
    <source>
        <dbReference type="ARBA" id="ARBA00022723"/>
    </source>
</evidence>
<evidence type="ECO:0000256" key="4">
    <source>
        <dbReference type="ARBA" id="ARBA00022475"/>
    </source>
</evidence>
<gene>
    <name evidence="14" type="primary">cydA</name>
    <name evidence="14" type="ORF">EHSB41UT_00621</name>
</gene>
<feature type="transmembrane region" description="Helical" evidence="13">
    <location>
        <begin position="424"/>
        <end position="446"/>
    </location>
</feature>
<dbReference type="RefSeq" id="WP_087106755.1">
    <property type="nucleotide sequence ID" value="NZ_CBCSCN010000004.1"/>
</dbReference>
<evidence type="ECO:0000256" key="10">
    <source>
        <dbReference type="ARBA" id="ARBA00022989"/>
    </source>
</evidence>
<keyword evidence="10 13" id="KW-1133">Transmembrane helix</keyword>
<dbReference type="EMBL" id="FWPT01000001">
    <property type="protein sequence ID" value="SMA36302.1"/>
    <property type="molecule type" value="Genomic_DNA"/>
</dbReference>
<keyword evidence="6 13" id="KW-0349">Heme</keyword>
<feature type="transmembrane region" description="Helical" evidence="13">
    <location>
        <begin position="222"/>
        <end position="240"/>
    </location>
</feature>
<comment type="similarity">
    <text evidence="2 13">Belongs to the cytochrome ubiquinol oxidase subunit 1 family.</text>
</comment>
<dbReference type="GO" id="GO:0009055">
    <property type="term" value="F:electron transfer activity"/>
    <property type="evidence" value="ECO:0007669"/>
    <property type="project" value="UniProtKB-UniRule"/>
</dbReference>
<dbReference type="GO" id="GO:0016682">
    <property type="term" value="F:oxidoreductase activity, acting on diphenols and related substances as donors, oxygen as acceptor"/>
    <property type="evidence" value="ECO:0007669"/>
    <property type="project" value="TreeGrafter"/>
</dbReference>
<feature type="transmembrane region" description="Helical" evidence="13">
    <location>
        <begin position="20"/>
        <end position="44"/>
    </location>
</feature>
<evidence type="ECO:0000256" key="1">
    <source>
        <dbReference type="ARBA" id="ARBA00004429"/>
    </source>
</evidence>
<proteinExistence type="inferred from homology"/>
<dbReference type="GO" id="GO:0046872">
    <property type="term" value="F:metal ion binding"/>
    <property type="evidence" value="ECO:0007669"/>
    <property type="project" value="UniProtKB-UniRule"/>
</dbReference>
<dbReference type="GO" id="GO:0070069">
    <property type="term" value="C:cytochrome complex"/>
    <property type="evidence" value="ECO:0007669"/>
    <property type="project" value="UniProtKB-UniRule"/>
</dbReference>
<keyword evidence="12 13" id="KW-0472">Membrane</keyword>
<dbReference type="Proteomes" id="UP000196573">
    <property type="component" value="Unassembled WGS sequence"/>
</dbReference>
<keyword evidence="14" id="KW-0560">Oxidoreductase</keyword>
<dbReference type="EC" id="1.10.3.-" evidence="14"/>
<keyword evidence="3 13" id="KW-0813">Transport</keyword>
<dbReference type="Pfam" id="PF01654">
    <property type="entry name" value="Cyt_bd_oxida_I"/>
    <property type="match status" value="1"/>
</dbReference>
<organism evidence="14 15">
    <name type="scientific">Parendozoicomonas haliclonae</name>
    <dbReference type="NCBI Taxonomy" id="1960125"/>
    <lineage>
        <taxon>Bacteria</taxon>
        <taxon>Pseudomonadati</taxon>
        <taxon>Pseudomonadota</taxon>
        <taxon>Gammaproteobacteria</taxon>
        <taxon>Oceanospirillales</taxon>
        <taxon>Endozoicomonadaceae</taxon>
        <taxon>Parendozoicomonas</taxon>
    </lineage>
</organism>
<keyword evidence="7 13" id="KW-0812">Transmembrane</keyword>
<dbReference type="PANTHER" id="PTHR30365">
    <property type="entry name" value="CYTOCHROME D UBIQUINOL OXIDASE"/>
    <property type="match status" value="1"/>
</dbReference>
<evidence type="ECO:0000256" key="7">
    <source>
        <dbReference type="ARBA" id="ARBA00022692"/>
    </source>
</evidence>
<dbReference type="AlphaFoldDB" id="A0A1X7AHJ8"/>
<dbReference type="GO" id="GO:0019646">
    <property type="term" value="P:aerobic electron transport chain"/>
    <property type="evidence" value="ECO:0007669"/>
    <property type="project" value="InterPro"/>
</dbReference>
<feature type="transmembrane region" description="Helical" evidence="13">
    <location>
        <begin position="56"/>
        <end position="73"/>
    </location>
</feature>
<feature type="transmembrane region" description="Helical" evidence="13">
    <location>
        <begin position="93"/>
        <end position="118"/>
    </location>
</feature>
<feature type="transmembrane region" description="Helical" evidence="13">
    <location>
        <begin position="473"/>
        <end position="496"/>
    </location>
</feature>
<evidence type="ECO:0000256" key="3">
    <source>
        <dbReference type="ARBA" id="ARBA00022448"/>
    </source>
</evidence>
<comment type="subcellular location">
    <subcellularLocation>
        <location evidence="1">Cell inner membrane</location>
        <topology evidence="1">Multi-pass membrane protein</topology>
    </subcellularLocation>
</comment>
<evidence type="ECO:0000256" key="12">
    <source>
        <dbReference type="ARBA" id="ARBA00023136"/>
    </source>
</evidence>
<evidence type="ECO:0000313" key="14">
    <source>
        <dbReference type="EMBL" id="SMA36302.1"/>
    </source>
</evidence>
<accession>A0A1X7AHJ8</accession>
<feature type="transmembrane region" description="Helical" evidence="13">
    <location>
        <begin position="186"/>
        <end position="210"/>
    </location>
</feature>
<keyword evidence="5" id="KW-0997">Cell inner membrane</keyword>
<reference evidence="14 15" key="1">
    <citation type="submission" date="2017-03" db="EMBL/GenBank/DDBJ databases">
        <authorList>
            <person name="Afonso C.L."/>
            <person name="Miller P.J."/>
            <person name="Scott M.A."/>
            <person name="Spackman E."/>
            <person name="Goraichik I."/>
            <person name="Dimitrov K.M."/>
            <person name="Suarez D.L."/>
            <person name="Swayne D.E."/>
        </authorList>
    </citation>
    <scope>NUCLEOTIDE SEQUENCE [LARGE SCALE GENOMIC DNA]</scope>
    <source>
        <strain evidence="14">SB41UT1</strain>
    </source>
</reference>
<keyword evidence="4 13" id="KW-1003">Cell membrane</keyword>
<dbReference type="PIRSF" id="PIRSF006446">
    <property type="entry name" value="Cyt_quinol_oxidase_1"/>
    <property type="match status" value="1"/>
</dbReference>
<dbReference type="GO" id="GO:0005886">
    <property type="term" value="C:plasma membrane"/>
    <property type="evidence" value="ECO:0007669"/>
    <property type="project" value="UniProtKB-SubCell"/>
</dbReference>
<feature type="transmembrane region" description="Helical" evidence="13">
    <location>
        <begin position="390"/>
        <end position="412"/>
    </location>
</feature>
<dbReference type="OrthoDB" id="9807042at2"/>
<name>A0A1X7AHJ8_9GAMM</name>